<feature type="transmembrane region" description="Helical" evidence="11">
    <location>
        <begin position="140"/>
        <end position="162"/>
    </location>
</feature>
<dbReference type="Proteomes" id="UP000694545">
    <property type="component" value="Unplaced"/>
</dbReference>
<dbReference type="SUPFAM" id="SSF81321">
    <property type="entry name" value="Family A G protein-coupled receptor-like"/>
    <property type="match status" value="1"/>
</dbReference>
<proteinExistence type="inferred from homology"/>
<evidence type="ECO:0000259" key="12">
    <source>
        <dbReference type="PROSITE" id="PS50262"/>
    </source>
</evidence>
<evidence type="ECO:0000256" key="7">
    <source>
        <dbReference type="ARBA" id="ARBA00023170"/>
    </source>
</evidence>
<evidence type="ECO:0000256" key="8">
    <source>
        <dbReference type="ARBA" id="ARBA00023224"/>
    </source>
</evidence>
<feature type="domain" description="G-protein coupled receptors family 1 profile" evidence="12">
    <location>
        <begin position="45"/>
        <end position="257"/>
    </location>
</feature>
<evidence type="ECO:0000256" key="10">
    <source>
        <dbReference type="RuleBase" id="RU000688"/>
    </source>
</evidence>
<protein>
    <recommendedName>
        <fullName evidence="12">G-protein coupled receptors family 1 profile domain-containing protein</fullName>
    </recommendedName>
</protein>
<dbReference type="PROSITE" id="PS00237">
    <property type="entry name" value="G_PROTEIN_RECEP_F1_1"/>
    <property type="match status" value="1"/>
</dbReference>
<dbReference type="PRINTS" id="PR02108">
    <property type="entry name" value="MRGPCRFAMILY"/>
</dbReference>
<evidence type="ECO:0000256" key="11">
    <source>
        <dbReference type="SAM" id="Phobius"/>
    </source>
</evidence>
<keyword evidence="7 10" id="KW-0675">Receptor</keyword>
<feature type="transmembrane region" description="Helical" evidence="11">
    <location>
        <begin position="108"/>
        <end position="128"/>
    </location>
</feature>
<sequence>PFPSLPALRKESPLVNLPAFLFTSQLKSIIFSTLTLALCLFGFMGNGTIIWLLGFHIKRNPFSTCILHLAVADLGVLINLALIATSLIQLPEKEHITLAMTPTLMYNMGQLLLTTISIDRCVAVHFPIWHRCHHPPSLSIFICVLLWLLSFVISVINVRLVFQGHGPLLRVLVHVLICYPLMAASTLTLLVKIRYKQHNRQRTKTLTVILLTLLFFLLFSLPGNLSTLITLGLMLCILWCMGVIGVVLSSSINPMLYFLVGKEKNSQSGLYRVKAALQVFQDVEDQRQEEQTQVQTPLGSL</sequence>
<evidence type="ECO:0000313" key="14">
    <source>
        <dbReference type="Proteomes" id="UP000694545"/>
    </source>
</evidence>
<evidence type="ECO:0000256" key="3">
    <source>
        <dbReference type="ARBA" id="ARBA00022692"/>
    </source>
</evidence>
<name>A0A8D2LGX5_VARKO</name>
<dbReference type="InterPro" id="IPR017452">
    <property type="entry name" value="GPCR_Rhodpsn_7TM"/>
</dbReference>
<dbReference type="PANTHER" id="PTHR11334:SF68">
    <property type="entry name" value="G-PROTEIN COUPLED RECEPTORS FAMILY 1 PROFILE DOMAIN-CONTAINING PROTEIN-RELATED"/>
    <property type="match status" value="1"/>
</dbReference>
<organism evidence="13 14">
    <name type="scientific">Varanus komodoensis</name>
    <name type="common">Komodo dragon</name>
    <dbReference type="NCBI Taxonomy" id="61221"/>
    <lineage>
        <taxon>Eukaryota</taxon>
        <taxon>Metazoa</taxon>
        <taxon>Chordata</taxon>
        <taxon>Craniata</taxon>
        <taxon>Vertebrata</taxon>
        <taxon>Euteleostomi</taxon>
        <taxon>Lepidosauria</taxon>
        <taxon>Squamata</taxon>
        <taxon>Bifurcata</taxon>
        <taxon>Unidentata</taxon>
        <taxon>Episquamata</taxon>
        <taxon>Toxicofera</taxon>
        <taxon>Anguimorpha</taxon>
        <taxon>Paleoanguimorpha</taxon>
        <taxon>Varanoidea</taxon>
        <taxon>Varanidae</taxon>
        <taxon>Varanus</taxon>
    </lineage>
</organism>
<keyword evidence="5 10" id="KW-0297">G-protein coupled receptor</keyword>
<keyword evidence="3 10" id="KW-0812">Transmembrane</keyword>
<evidence type="ECO:0000256" key="4">
    <source>
        <dbReference type="ARBA" id="ARBA00022989"/>
    </source>
</evidence>
<accession>A0A8D2LGX5</accession>
<evidence type="ECO:0000256" key="1">
    <source>
        <dbReference type="ARBA" id="ARBA00004651"/>
    </source>
</evidence>
<dbReference type="GO" id="GO:0005886">
    <property type="term" value="C:plasma membrane"/>
    <property type="evidence" value="ECO:0007669"/>
    <property type="project" value="UniProtKB-SubCell"/>
</dbReference>
<evidence type="ECO:0000256" key="9">
    <source>
        <dbReference type="ARBA" id="ARBA00061394"/>
    </source>
</evidence>
<feature type="transmembrane region" description="Helical" evidence="11">
    <location>
        <begin position="227"/>
        <end position="248"/>
    </location>
</feature>
<feature type="transmembrane region" description="Helical" evidence="11">
    <location>
        <begin position="168"/>
        <end position="191"/>
    </location>
</feature>
<keyword evidence="8 10" id="KW-0807">Transducer</keyword>
<evidence type="ECO:0000256" key="5">
    <source>
        <dbReference type="ARBA" id="ARBA00023040"/>
    </source>
</evidence>
<dbReference type="Ensembl" id="ENSVKKT00000022252.1">
    <property type="protein sequence ID" value="ENSVKKP00000021708.1"/>
    <property type="gene ID" value="ENSVKKG00000014508.1"/>
</dbReference>
<feature type="transmembrane region" description="Helical" evidence="11">
    <location>
        <begin position="65"/>
        <end position="88"/>
    </location>
</feature>
<feature type="transmembrane region" description="Helical" evidence="11">
    <location>
        <begin position="29"/>
        <end position="53"/>
    </location>
</feature>
<dbReference type="PRINTS" id="PR00237">
    <property type="entry name" value="GPCRRHODOPSN"/>
</dbReference>
<dbReference type="Pfam" id="PF00001">
    <property type="entry name" value="7tm_1"/>
    <property type="match status" value="1"/>
</dbReference>
<comment type="subcellular location">
    <subcellularLocation>
        <location evidence="1">Cell membrane</location>
        <topology evidence="1">Multi-pass membrane protein</topology>
    </subcellularLocation>
</comment>
<keyword evidence="4 11" id="KW-1133">Transmembrane helix</keyword>
<dbReference type="OMA" id="YQLMINI"/>
<dbReference type="FunFam" id="1.20.1070.10:FF:000193">
    <property type="entry name" value="Mas-related G-protein coupled receptor member E"/>
    <property type="match status" value="1"/>
</dbReference>
<evidence type="ECO:0000256" key="2">
    <source>
        <dbReference type="ARBA" id="ARBA00022475"/>
    </source>
</evidence>
<comment type="similarity">
    <text evidence="9">Belongs to the G-protein coupled receptor 1 family. Mas subfamily.</text>
</comment>
<evidence type="ECO:0000313" key="13">
    <source>
        <dbReference type="Ensembl" id="ENSVKKP00000021708.1"/>
    </source>
</evidence>
<dbReference type="InterPro" id="IPR000276">
    <property type="entry name" value="GPCR_Rhodpsn"/>
</dbReference>
<dbReference type="GO" id="GO:0004930">
    <property type="term" value="F:G protein-coupled receptor activity"/>
    <property type="evidence" value="ECO:0007669"/>
    <property type="project" value="UniProtKB-KW"/>
</dbReference>
<dbReference type="AlphaFoldDB" id="A0A8D2LGX5"/>
<reference evidence="13" key="2">
    <citation type="submission" date="2025-09" db="UniProtKB">
        <authorList>
            <consortium name="Ensembl"/>
        </authorList>
    </citation>
    <scope>IDENTIFICATION</scope>
</reference>
<dbReference type="PROSITE" id="PS50262">
    <property type="entry name" value="G_PROTEIN_RECEP_F1_2"/>
    <property type="match status" value="1"/>
</dbReference>
<reference evidence="13" key="1">
    <citation type="submission" date="2025-08" db="UniProtKB">
        <authorList>
            <consortium name="Ensembl"/>
        </authorList>
    </citation>
    <scope>IDENTIFICATION</scope>
</reference>
<keyword evidence="2" id="KW-1003">Cell membrane</keyword>
<dbReference type="InterPro" id="IPR026234">
    <property type="entry name" value="MRGPCRFAMILY"/>
</dbReference>
<dbReference type="PANTHER" id="PTHR11334">
    <property type="entry name" value="MAS-RELATED G-PROTEIN COUPLED RECEPTOR"/>
    <property type="match status" value="1"/>
</dbReference>
<evidence type="ECO:0000256" key="6">
    <source>
        <dbReference type="ARBA" id="ARBA00023136"/>
    </source>
</evidence>
<feature type="transmembrane region" description="Helical" evidence="11">
    <location>
        <begin position="203"/>
        <end position="221"/>
    </location>
</feature>
<keyword evidence="14" id="KW-1185">Reference proteome</keyword>
<dbReference type="Gene3D" id="1.20.1070.10">
    <property type="entry name" value="Rhodopsin 7-helix transmembrane proteins"/>
    <property type="match status" value="1"/>
</dbReference>
<keyword evidence="6 11" id="KW-0472">Membrane</keyword>